<comment type="caution">
    <text evidence="1">The sequence shown here is derived from an EMBL/GenBank/DDBJ whole genome shotgun (WGS) entry which is preliminary data.</text>
</comment>
<evidence type="ECO:0000313" key="2">
    <source>
        <dbReference type="Proteomes" id="UP000308836"/>
    </source>
</evidence>
<protein>
    <submittedName>
        <fullName evidence="1">Uncharacterized protein</fullName>
    </submittedName>
</protein>
<evidence type="ECO:0000313" key="1">
    <source>
        <dbReference type="EMBL" id="TGY65749.1"/>
    </source>
</evidence>
<reference evidence="1" key="1">
    <citation type="submission" date="2019-04" db="EMBL/GenBank/DDBJ databases">
        <title>Microbes associate with the intestines of laboratory mice.</title>
        <authorList>
            <person name="Navarre W."/>
            <person name="Wong E."/>
            <person name="Huang K."/>
            <person name="Tropini C."/>
            <person name="Ng K."/>
            <person name="Yu B."/>
        </authorList>
    </citation>
    <scope>NUCLEOTIDE SEQUENCE</scope>
    <source>
        <strain evidence="1">NM09_H32</strain>
    </source>
</reference>
<dbReference type="Proteomes" id="UP000308836">
    <property type="component" value="Unassembled WGS sequence"/>
</dbReference>
<dbReference type="EMBL" id="SRYG01000013">
    <property type="protein sequence ID" value="TGY65749.1"/>
    <property type="molecule type" value="Genomic_DNA"/>
</dbReference>
<proteinExistence type="predicted"/>
<keyword evidence="2" id="KW-1185">Reference proteome</keyword>
<sequence>MLKLLLADRSTTALILWILIPCFALCACLCVWCPGIEFFSFSLEGIASAIAALILWYALRYSRLLHSLD</sequence>
<accession>A0AC61R6H7</accession>
<name>A0AC61R6H7_9FIRM</name>
<organism evidence="1 2">
    <name type="scientific">Dubosiella muris</name>
    <dbReference type="NCBI Taxonomy" id="3038133"/>
    <lineage>
        <taxon>Bacteria</taxon>
        <taxon>Bacillati</taxon>
        <taxon>Bacillota</taxon>
        <taxon>Erysipelotrichia</taxon>
        <taxon>Erysipelotrichales</taxon>
        <taxon>Erysipelotrichaceae</taxon>
        <taxon>Dubosiella</taxon>
    </lineage>
</organism>
<gene>
    <name evidence="1" type="ORF">E5336_07145</name>
</gene>